<organism evidence="2 3">
    <name type="scientific">Actinopolymorpha rutila</name>
    <dbReference type="NCBI Taxonomy" id="446787"/>
    <lineage>
        <taxon>Bacteria</taxon>
        <taxon>Bacillati</taxon>
        <taxon>Actinomycetota</taxon>
        <taxon>Actinomycetes</taxon>
        <taxon>Propionibacteriales</taxon>
        <taxon>Actinopolymorphaceae</taxon>
        <taxon>Actinopolymorpha</taxon>
    </lineage>
</organism>
<dbReference type="EMBL" id="JACBZH010000001">
    <property type="protein sequence ID" value="NYH92860.1"/>
    <property type="molecule type" value="Genomic_DNA"/>
</dbReference>
<dbReference type="Gene3D" id="3.90.1200.10">
    <property type="match status" value="1"/>
</dbReference>
<comment type="caution">
    <text evidence="2">The sequence shown here is derived from an EMBL/GenBank/DDBJ whole genome shotgun (WGS) entry which is preliminary data.</text>
</comment>
<evidence type="ECO:0000259" key="1">
    <source>
        <dbReference type="Pfam" id="PF01636"/>
    </source>
</evidence>
<dbReference type="RefSeq" id="WP_179790264.1">
    <property type="nucleotide sequence ID" value="NZ_BAAARR010000041.1"/>
</dbReference>
<name>A0A852ZV69_9ACTN</name>
<accession>A0A852ZV69</accession>
<dbReference type="Pfam" id="PF01636">
    <property type="entry name" value="APH"/>
    <property type="match status" value="1"/>
</dbReference>
<dbReference type="AlphaFoldDB" id="A0A852ZV69"/>
<sequence>MSVDAIASVLGVTVVRRLAGGEWGAFLVTTAQGSSAVLKPLPRHELVAEDRVRQAVEFARALRADGYPIPAYLQVGVVDGQVFTLQEAIEGEVPARLRLAHVRRLIELSRRHVGLAPPDESWGEQLVAEIRPDASQTQTSIRNCGDPRVISILDEALAVGERTDPTVFRCDDIVHNDFHHANLLVRGDEVVAVFDWEGAQAGDCRADLTTLAWYLDPSRDHVEPAARALLRAEIDTIQPEVRAALAARFAISKLAFAVNARPQVLPQILRLAQTWLRPQW</sequence>
<evidence type="ECO:0000313" key="2">
    <source>
        <dbReference type="EMBL" id="NYH92860.1"/>
    </source>
</evidence>
<dbReference type="Proteomes" id="UP000579605">
    <property type="component" value="Unassembled WGS sequence"/>
</dbReference>
<evidence type="ECO:0000313" key="3">
    <source>
        <dbReference type="Proteomes" id="UP000579605"/>
    </source>
</evidence>
<feature type="domain" description="Aminoglycoside phosphotransferase" evidence="1">
    <location>
        <begin position="16"/>
        <end position="226"/>
    </location>
</feature>
<gene>
    <name evidence="2" type="ORF">F4554_005498</name>
</gene>
<proteinExistence type="predicted"/>
<dbReference type="SUPFAM" id="SSF56112">
    <property type="entry name" value="Protein kinase-like (PK-like)"/>
    <property type="match status" value="1"/>
</dbReference>
<dbReference type="GO" id="GO:0016301">
    <property type="term" value="F:kinase activity"/>
    <property type="evidence" value="ECO:0007669"/>
    <property type="project" value="UniProtKB-KW"/>
</dbReference>
<dbReference type="InterPro" id="IPR011009">
    <property type="entry name" value="Kinase-like_dom_sf"/>
</dbReference>
<keyword evidence="2" id="KW-0418">Kinase</keyword>
<keyword evidence="2" id="KW-0808">Transferase</keyword>
<keyword evidence="3" id="KW-1185">Reference proteome</keyword>
<protein>
    <submittedName>
        <fullName evidence="2">Ser/Thr protein kinase RdoA (MazF antagonist)</fullName>
    </submittedName>
</protein>
<reference evidence="2 3" key="1">
    <citation type="submission" date="2020-07" db="EMBL/GenBank/DDBJ databases">
        <title>Sequencing the genomes of 1000 actinobacteria strains.</title>
        <authorList>
            <person name="Klenk H.-P."/>
        </authorList>
    </citation>
    <scope>NUCLEOTIDE SEQUENCE [LARGE SCALE GENOMIC DNA]</scope>
    <source>
        <strain evidence="2 3">DSM 18448</strain>
    </source>
</reference>
<dbReference type="InterPro" id="IPR002575">
    <property type="entry name" value="Aminoglycoside_PTrfase"/>
</dbReference>